<evidence type="ECO:0000256" key="9">
    <source>
        <dbReference type="ARBA" id="ARBA00023136"/>
    </source>
</evidence>
<comment type="similarity">
    <text evidence="2">Belongs to the porin LamB (TC 1.B.3) family.</text>
</comment>
<evidence type="ECO:0000256" key="5">
    <source>
        <dbReference type="ARBA" id="ARBA00022692"/>
    </source>
</evidence>
<dbReference type="Pfam" id="PF16966">
    <property type="entry name" value="Porin_8"/>
    <property type="match status" value="1"/>
</dbReference>
<dbReference type="GO" id="GO:0009279">
    <property type="term" value="C:cell outer membrane"/>
    <property type="evidence" value="ECO:0007669"/>
    <property type="project" value="UniProtKB-SubCell"/>
</dbReference>
<dbReference type="Proteomes" id="UP000234473">
    <property type="component" value="Unassembled WGS sequence"/>
</dbReference>
<name>A0A2N5AA72_KLEVA</name>
<evidence type="ECO:0000259" key="13">
    <source>
        <dbReference type="Pfam" id="PF11471"/>
    </source>
</evidence>
<protein>
    <submittedName>
        <fullName evidence="14">Porin</fullName>
    </submittedName>
</protein>
<dbReference type="InterPro" id="IPR016963">
    <property type="entry name" value="Glycoporin_RafY"/>
</dbReference>
<dbReference type="GO" id="GO:0046930">
    <property type="term" value="C:pore complex"/>
    <property type="evidence" value="ECO:0007669"/>
    <property type="project" value="UniProtKB-KW"/>
</dbReference>
<gene>
    <name evidence="14" type="ORF">CWM98_24540</name>
</gene>
<feature type="signal peptide" evidence="12">
    <location>
        <begin position="1"/>
        <end position="20"/>
    </location>
</feature>
<evidence type="ECO:0000313" key="14">
    <source>
        <dbReference type="EMBL" id="PLP41347.1"/>
    </source>
</evidence>
<reference evidence="14 15" key="1">
    <citation type="submission" date="2017-11" db="EMBL/GenBank/DDBJ databases">
        <authorList>
            <person name="Han C.G."/>
        </authorList>
    </citation>
    <scope>NUCLEOTIDE SEQUENCE [LARGE SCALE GENOMIC DNA]</scope>
    <source>
        <strain evidence="14 15">A5</strain>
    </source>
</reference>
<evidence type="ECO:0000256" key="4">
    <source>
        <dbReference type="ARBA" id="ARBA00022452"/>
    </source>
</evidence>
<feature type="non-terminal residue" evidence="14">
    <location>
        <position position="165"/>
    </location>
</feature>
<evidence type="ECO:0000313" key="15">
    <source>
        <dbReference type="Proteomes" id="UP000234473"/>
    </source>
</evidence>
<keyword evidence="8" id="KW-0626">Porin</keyword>
<dbReference type="GO" id="GO:0015288">
    <property type="term" value="F:porin activity"/>
    <property type="evidence" value="ECO:0007669"/>
    <property type="project" value="UniProtKB-KW"/>
</dbReference>
<keyword evidence="3" id="KW-0813">Transport</keyword>
<keyword evidence="11" id="KW-0175">Coiled coil</keyword>
<evidence type="ECO:0000256" key="3">
    <source>
        <dbReference type="ARBA" id="ARBA00022448"/>
    </source>
</evidence>
<evidence type="ECO:0000256" key="2">
    <source>
        <dbReference type="ARBA" id="ARBA00007055"/>
    </source>
</evidence>
<dbReference type="EMBL" id="PICB01001587">
    <property type="protein sequence ID" value="PLP41347.1"/>
    <property type="molecule type" value="Genomic_DNA"/>
</dbReference>
<keyword evidence="7" id="KW-0406">Ion transport</keyword>
<keyword evidence="9" id="KW-0472">Membrane</keyword>
<evidence type="ECO:0000256" key="7">
    <source>
        <dbReference type="ARBA" id="ARBA00023065"/>
    </source>
</evidence>
<reference evidence="14 15" key="2">
    <citation type="submission" date="2018-01" db="EMBL/GenBank/DDBJ databases">
        <title>Genomic study of Klebsiella pneumoniae.</title>
        <authorList>
            <person name="Yang Y."/>
            <person name="Bicalho R."/>
        </authorList>
    </citation>
    <scope>NUCLEOTIDE SEQUENCE [LARGE SCALE GENOMIC DNA]</scope>
    <source>
        <strain evidence="14 15">A5</strain>
    </source>
</reference>
<dbReference type="GO" id="GO:0006811">
    <property type="term" value="P:monoatomic ion transport"/>
    <property type="evidence" value="ECO:0007669"/>
    <property type="project" value="UniProtKB-KW"/>
</dbReference>
<dbReference type="InterPro" id="IPR021570">
    <property type="entry name" value="LamB-type_porin_N_dom"/>
</dbReference>
<proteinExistence type="inferred from homology"/>
<accession>A0A2N5AA72</accession>
<sequence>MNKIWVGCFLTSLYLPSVMAQAPLSLEERLAQMEQRLKATEARAASAEAEIKTLKGQQQATTVARAAPATPRLQLNDNGELKFYGDVEFNLDGASRTGSLTSVKTSANKSWAPGDKERWDINGRILLGIDGSRNGADGKYAGFSVQPLADMDGKMNLDDAVFFFG</sequence>
<evidence type="ECO:0000256" key="1">
    <source>
        <dbReference type="ARBA" id="ARBA00004571"/>
    </source>
</evidence>
<evidence type="ECO:0000256" key="6">
    <source>
        <dbReference type="ARBA" id="ARBA00022729"/>
    </source>
</evidence>
<evidence type="ECO:0000256" key="8">
    <source>
        <dbReference type="ARBA" id="ARBA00023114"/>
    </source>
</evidence>
<feature type="coiled-coil region" evidence="11">
    <location>
        <begin position="30"/>
        <end position="57"/>
    </location>
</feature>
<organism evidence="14 15">
    <name type="scientific">Klebsiella variicola</name>
    <dbReference type="NCBI Taxonomy" id="244366"/>
    <lineage>
        <taxon>Bacteria</taxon>
        <taxon>Pseudomonadati</taxon>
        <taxon>Pseudomonadota</taxon>
        <taxon>Gammaproteobacteria</taxon>
        <taxon>Enterobacterales</taxon>
        <taxon>Enterobacteriaceae</taxon>
        <taxon>Klebsiella/Raoultella group</taxon>
        <taxon>Klebsiella</taxon>
        <taxon>Klebsiella pneumoniae complex</taxon>
    </lineage>
</organism>
<keyword evidence="5" id="KW-0812">Transmembrane</keyword>
<dbReference type="Pfam" id="PF11471">
    <property type="entry name" value="Sugarporin_N"/>
    <property type="match status" value="1"/>
</dbReference>
<comment type="subcellular location">
    <subcellularLocation>
        <location evidence="1">Cell outer membrane</location>
        <topology evidence="1">Multi-pass membrane protein</topology>
    </subcellularLocation>
</comment>
<keyword evidence="4" id="KW-1134">Transmembrane beta strand</keyword>
<evidence type="ECO:0000256" key="12">
    <source>
        <dbReference type="SAM" id="SignalP"/>
    </source>
</evidence>
<feature type="domain" description="LamB-type porin N-terminal" evidence="13">
    <location>
        <begin position="25"/>
        <end position="52"/>
    </location>
</feature>
<dbReference type="AlphaFoldDB" id="A0A2N5AA72"/>
<comment type="caution">
    <text evidence="14">The sequence shown here is derived from an EMBL/GenBank/DDBJ whole genome shotgun (WGS) entry which is preliminary data.</text>
</comment>
<keyword evidence="10" id="KW-0998">Cell outer membrane</keyword>
<evidence type="ECO:0000256" key="10">
    <source>
        <dbReference type="ARBA" id="ARBA00023237"/>
    </source>
</evidence>
<feature type="chain" id="PRO_5014652432" evidence="12">
    <location>
        <begin position="21"/>
        <end position="165"/>
    </location>
</feature>
<keyword evidence="6 12" id="KW-0732">Signal</keyword>
<evidence type="ECO:0000256" key="11">
    <source>
        <dbReference type="SAM" id="Coils"/>
    </source>
</evidence>